<keyword evidence="2" id="KW-0762">Sugar transport</keyword>
<protein>
    <submittedName>
        <fullName evidence="2">ABC-type sugar transport system permease subunit</fullName>
    </submittedName>
</protein>
<keyword evidence="1" id="KW-1133">Transmembrane helix</keyword>
<dbReference type="EMBL" id="JAUSTP010000007">
    <property type="protein sequence ID" value="MDQ0189465.1"/>
    <property type="molecule type" value="Genomic_DNA"/>
</dbReference>
<keyword evidence="1" id="KW-0812">Transmembrane</keyword>
<sequence length="162" mass="18254">MKLPQDRQTRVNLSFMMPFIAVVVILVGLNLYQNLRYATFDVTIRGQSPLSQSANGFADANKPISPSQTSANETVFRGLHTYWWADRASIYTLGSLNGGLWFRVSPTLRGDFELSPGNLPSRSAVVGLNIENADGQVVTDLQPGKWYKVEQYGKWFTMKFNW</sequence>
<organism evidence="2 3">
    <name type="scientific">Alicyclobacillus cycloheptanicus</name>
    <dbReference type="NCBI Taxonomy" id="1457"/>
    <lineage>
        <taxon>Bacteria</taxon>
        <taxon>Bacillati</taxon>
        <taxon>Bacillota</taxon>
        <taxon>Bacilli</taxon>
        <taxon>Bacillales</taxon>
        <taxon>Alicyclobacillaceae</taxon>
        <taxon>Alicyclobacillus</taxon>
    </lineage>
</organism>
<feature type="transmembrane region" description="Helical" evidence="1">
    <location>
        <begin position="12"/>
        <end position="32"/>
    </location>
</feature>
<keyword evidence="2" id="KW-0813">Transport</keyword>
<keyword evidence="3" id="KW-1185">Reference proteome</keyword>
<comment type="caution">
    <text evidence="2">The sequence shown here is derived from an EMBL/GenBank/DDBJ whole genome shotgun (WGS) entry which is preliminary data.</text>
</comment>
<keyword evidence="1" id="KW-0472">Membrane</keyword>
<reference evidence="2 3" key="1">
    <citation type="submission" date="2023-07" db="EMBL/GenBank/DDBJ databases">
        <title>Genomic Encyclopedia of Type Strains, Phase IV (KMG-IV): sequencing the most valuable type-strain genomes for metagenomic binning, comparative biology and taxonomic classification.</title>
        <authorList>
            <person name="Goeker M."/>
        </authorList>
    </citation>
    <scope>NUCLEOTIDE SEQUENCE [LARGE SCALE GENOMIC DNA]</scope>
    <source>
        <strain evidence="2 3">DSM 4006</strain>
    </source>
</reference>
<gene>
    <name evidence="2" type="ORF">J2S03_001297</name>
</gene>
<proteinExistence type="predicted"/>
<evidence type="ECO:0000313" key="2">
    <source>
        <dbReference type="EMBL" id="MDQ0189465.1"/>
    </source>
</evidence>
<evidence type="ECO:0000256" key="1">
    <source>
        <dbReference type="SAM" id="Phobius"/>
    </source>
</evidence>
<evidence type="ECO:0000313" key="3">
    <source>
        <dbReference type="Proteomes" id="UP001232973"/>
    </source>
</evidence>
<name>A0ABT9XGR3_9BACL</name>
<accession>A0ABT9XGR3</accession>
<dbReference type="RefSeq" id="WP_274457124.1">
    <property type="nucleotide sequence ID" value="NZ_CP067097.1"/>
</dbReference>
<dbReference type="Proteomes" id="UP001232973">
    <property type="component" value="Unassembled WGS sequence"/>
</dbReference>